<protein>
    <submittedName>
        <fullName evidence="6">MADF domain-containing protein</fullName>
    </submittedName>
</protein>
<dbReference type="PROSITE" id="PS51029">
    <property type="entry name" value="MADF"/>
    <property type="match status" value="1"/>
</dbReference>
<sequence length="482" mass="54343">MLWRYYHHSSLLLGMRANFALLLIASTRRAAIPVRFYIRSTQAFSAALSHRSQSTKMSMFGMTDTLKTLLIQEIYQRPLIWKPSDPRYTDVPARWVAFEEVAKALSNEKVQFSSDMVKMAWKNMTDYYNHIRRRNDRARAAGLTPPQSKWYFFNMLHFIRQEKSPAKRKYNWLEPSKIKSSSLNGDGANGSMNSEGSDALPRPIAIRPAPSDSVVDTSHRPRTKQSEKAKLQAKREALRDANLSTSSSMDSTTIKIKKEPTLKVIDVVGDNDNDADEDMNEDDDEMNDNEYDNNDSDASNDESVSCSMQNGPRRPSSARVKRQNVVAQLDKSALEIASDGNASGTATISRSGRRIVKRRLSLSPSPTPPQRYASQSQATTLSRTYTAQSPPNKRMSMSHTPRLSSRYANRQSSPSPIQRRSYSRAAVTTNSAMPQVYHMSGVSSRPVVALDSTSYFGNVSLFVFFFIFVICDLFIYLFSHCA</sequence>
<feature type="compositionally biased region" description="Basic residues" evidence="1">
    <location>
        <begin position="351"/>
        <end position="360"/>
    </location>
</feature>
<feature type="compositionally biased region" description="Acidic residues" evidence="1">
    <location>
        <begin position="269"/>
        <end position="300"/>
    </location>
</feature>
<dbReference type="EMBL" id="UYRR01002154">
    <property type="protein sequence ID" value="VDK19318.1"/>
    <property type="molecule type" value="Genomic_DNA"/>
</dbReference>
<feature type="region of interest" description="Disordered" evidence="1">
    <location>
        <begin position="340"/>
        <end position="423"/>
    </location>
</feature>
<dbReference type="OrthoDB" id="5779735at2759"/>
<keyword evidence="2" id="KW-0472">Membrane</keyword>
<dbReference type="Proteomes" id="UP000267096">
    <property type="component" value="Unassembled WGS sequence"/>
</dbReference>
<dbReference type="SMART" id="SM00595">
    <property type="entry name" value="MADF"/>
    <property type="match status" value="1"/>
</dbReference>
<evidence type="ECO:0000313" key="6">
    <source>
        <dbReference type="WBParaSite" id="ASIM_0000195401-mRNA-1"/>
    </source>
</evidence>
<dbReference type="InterPro" id="IPR006578">
    <property type="entry name" value="MADF-dom"/>
</dbReference>
<evidence type="ECO:0000313" key="4">
    <source>
        <dbReference type="EMBL" id="VDK19318.1"/>
    </source>
</evidence>
<feature type="compositionally biased region" description="Polar residues" evidence="1">
    <location>
        <begin position="181"/>
        <end position="196"/>
    </location>
</feature>
<evidence type="ECO:0000256" key="2">
    <source>
        <dbReference type="SAM" id="Phobius"/>
    </source>
</evidence>
<feature type="compositionally biased region" description="Polar residues" evidence="1">
    <location>
        <begin position="372"/>
        <end position="409"/>
    </location>
</feature>
<reference evidence="4 5" key="2">
    <citation type="submission" date="2018-11" db="EMBL/GenBank/DDBJ databases">
        <authorList>
            <consortium name="Pathogen Informatics"/>
        </authorList>
    </citation>
    <scope>NUCLEOTIDE SEQUENCE [LARGE SCALE GENOMIC DNA]</scope>
</reference>
<accession>A0A0M3J342</accession>
<evidence type="ECO:0000259" key="3">
    <source>
        <dbReference type="PROSITE" id="PS51029"/>
    </source>
</evidence>
<reference evidence="6" key="1">
    <citation type="submission" date="2017-02" db="UniProtKB">
        <authorList>
            <consortium name="WormBaseParasite"/>
        </authorList>
    </citation>
    <scope>IDENTIFICATION</scope>
</reference>
<evidence type="ECO:0000256" key="1">
    <source>
        <dbReference type="SAM" id="MobiDB-lite"/>
    </source>
</evidence>
<feature type="region of interest" description="Disordered" evidence="1">
    <location>
        <begin position="181"/>
        <end position="324"/>
    </location>
</feature>
<feature type="compositionally biased region" description="Basic and acidic residues" evidence="1">
    <location>
        <begin position="224"/>
        <end position="239"/>
    </location>
</feature>
<name>A0A0M3J342_ANISI</name>
<proteinExistence type="predicted"/>
<dbReference type="Pfam" id="PF10545">
    <property type="entry name" value="MADF_DNA_bdg"/>
    <property type="match status" value="1"/>
</dbReference>
<feature type="compositionally biased region" description="Low complexity" evidence="1">
    <location>
        <begin position="410"/>
        <end position="423"/>
    </location>
</feature>
<gene>
    <name evidence="4" type="ORF">ASIM_LOCUS1825</name>
</gene>
<keyword evidence="2" id="KW-1133">Transmembrane helix</keyword>
<dbReference type="AlphaFoldDB" id="A0A0M3J342"/>
<feature type="transmembrane region" description="Helical" evidence="2">
    <location>
        <begin position="455"/>
        <end position="478"/>
    </location>
</feature>
<feature type="compositionally biased region" description="Low complexity" evidence="1">
    <location>
        <begin position="201"/>
        <end position="210"/>
    </location>
</feature>
<evidence type="ECO:0000313" key="5">
    <source>
        <dbReference type="Proteomes" id="UP000267096"/>
    </source>
</evidence>
<organism evidence="6">
    <name type="scientific">Anisakis simplex</name>
    <name type="common">Herring worm</name>
    <dbReference type="NCBI Taxonomy" id="6269"/>
    <lineage>
        <taxon>Eukaryota</taxon>
        <taxon>Metazoa</taxon>
        <taxon>Ecdysozoa</taxon>
        <taxon>Nematoda</taxon>
        <taxon>Chromadorea</taxon>
        <taxon>Rhabditida</taxon>
        <taxon>Spirurina</taxon>
        <taxon>Ascaridomorpha</taxon>
        <taxon>Ascaridoidea</taxon>
        <taxon>Anisakidae</taxon>
        <taxon>Anisakis</taxon>
        <taxon>Anisakis simplex complex</taxon>
    </lineage>
</organism>
<feature type="compositionally biased region" description="Polar residues" evidence="1">
    <location>
        <begin position="242"/>
        <end position="254"/>
    </location>
</feature>
<keyword evidence="2" id="KW-0812">Transmembrane</keyword>
<feature type="compositionally biased region" description="Polar residues" evidence="1">
    <location>
        <begin position="340"/>
        <end position="350"/>
    </location>
</feature>
<keyword evidence="5" id="KW-1185">Reference proteome</keyword>
<dbReference type="WBParaSite" id="ASIM_0000195401-mRNA-1">
    <property type="protein sequence ID" value="ASIM_0000195401-mRNA-1"/>
    <property type="gene ID" value="ASIM_0000195401"/>
</dbReference>
<feature type="domain" description="MADF" evidence="3">
    <location>
        <begin position="69"/>
        <end position="164"/>
    </location>
</feature>